<dbReference type="AlphaFoldDB" id="A0A6G8IL06"/>
<dbReference type="EMBL" id="CP049989">
    <property type="protein sequence ID" value="QIM53897.1"/>
    <property type="molecule type" value="Genomic_DNA"/>
</dbReference>
<accession>A0A6G8IL06</accession>
<protein>
    <submittedName>
        <fullName evidence="2">Uncharacterized protein</fullName>
    </submittedName>
</protein>
<dbReference type="KEGG" id="hcz:G9Q37_17910"/>
<reference evidence="2 3" key="1">
    <citation type="submission" date="2020-03" db="EMBL/GenBank/DDBJ databases">
        <title>Hydrogenophaga sp. nov. isolated from cyanobacterial mat.</title>
        <authorList>
            <person name="Thorat V."/>
            <person name="Kirdat K."/>
            <person name="Tiwarekar B."/>
            <person name="Costa E.D."/>
            <person name="Yadav A."/>
        </authorList>
    </citation>
    <scope>NUCLEOTIDE SEQUENCE [LARGE SCALE GENOMIC DNA]</scope>
    <source>
        <strain evidence="2 3">BA0156</strain>
    </source>
</reference>
<evidence type="ECO:0000313" key="2">
    <source>
        <dbReference type="EMBL" id="QIM53897.1"/>
    </source>
</evidence>
<dbReference type="Proteomes" id="UP000503162">
    <property type="component" value="Chromosome"/>
</dbReference>
<dbReference type="RefSeq" id="WP_166229348.1">
    <property type="nucleotide sequence ID" value="NZ_CP049989.1"/>
</dbReference>
<feature type="region of interest" description="Disordered" evidence="1">
    <location>
        <begin position="130"/>
        <end position="152"/>
    </location>
</feature>
<evidence type="ECO:0000313" key="3">
    <source>
        <dbReference type="Proteomes" id="UP000503162"/>
    </source>
</evidence>
<organism evidence="2 3">
    <name type="scientific">Hydrogenophaga crocea</name>
    <dbReference type="NCBI Taxonomy" id="2716225"/>
    <lineage>
        <taxon>Bacteria</taxon>
        <taxon>Pseudomonadati</taxon>
        <taxon>Pseudomonadota</taxon>
        <taxon>Betaproteobacteria</taxon>
        <taxon>Burkholderiales</taxon>
        <taxon>Comamonadaceae</taxon>
        <taxon>Hydrogenophaga</taxon>
    </lineage>
</organism>
<feature type="region of interest" description="Disordered" evidence="1">
    <location>
        <begin position="66"/>
        <end position="100"/>
    </location>
</feature>
<evidence type="ECO:0000256" key="1">
    <source>
        <dbReference type="SAM" id="MobiDB-lite"/>
    </source>
</evidence>
<proteinExistence type="predicted"/>
<sequence>MNRNSASISPPPPAFTRTLTGAKYHERNTLDLLQNMGRGFEAVVLSPVHLVQQITRNDGQPVRYIRPSRHQQRMDARPEGAKTYGEAHGTEPKHKGGHRWNDRVAKLMDEEDEILARDPFAGRALAMLNKFPEGGSNGTKADPVGERPDSDG</sequence>
<feature type="compositionally biased region" description="Basic and acidic residues" evidence="1">
    <location>
        <begin position="143"/>
        <end position="152"/>
    </location>
</feature>
<name>A0A6G8IL06_9BURK</name>
<feature type="compositionally biased region" description="Basic and acidic residues" evidence="1">
    <location>
        <begin position="88"/>
        <end position="100"/>
    </location>
</feature>
<gene>
    <name evidence="2" type="ORF">G9Q37_17910</name>
</gene>
<keyword evidence="3" id="KW-1185">Reference proteome</keyword>